<feature type="compositionally biased region" description="Basic and acidic residues" evidence="1">
    <location>
        <begin position="403"/>
        <end position="415"/>
    </location>
</feature>
<name>A0AAN7MZQ6_MYCAM</name>
<protein>
    <submittedName>
        <fullName evidence="2">Uncharacterized protein</fullName>
    </submittedName>
</protein>
<gene>
    <name evidence="2" type="ORF">QYF61_022763</name>
</gene>
<dbReference type="EMBL" id="JAUNZN010000009">
    <property type="protein sequence ID" value="KAK4816765.1"/>
    <property type="molecule type" value="Genomic_DNA"/>
</dbReference>
<evidence type="ECO:0000313" key="2">
    <source>
        <dbReference type="EMBL" id="KAK4816765.1"/>
    </source>
</evidence>
<dbReference type="Proteomes" id="UP001333110">
    <property type="component" value="Unassembled WGS sequence"/>
</dbReference>
<comment type="caution">
    <text evidence="2">The sequence shown here is derived from an EMBL/GenBank/DDBJ whole genome shotgun (WGS) entry which is preliminary data.</text>
</comment>
<dbReference type="AlphaFoldDB" id="A0AAN7MZQ6"/>
<evidence type="ECO:0000313" key="3">
    <source>
        <dbReference type="Proteomes" id="UP001333110"/>
    </source>
</evidence>
<feature type="compositionally biased region" description="Low complexity" evidence="1">
    <location>
        <begin position="279"/>
        <end position="291"/>
    </location>
</feature>
<organism evidence="2 3">
    <name type="scientific">Mycteria americana</name>
    <name type="common">Wood stork</name>
    <dbReference type="NCBI Taxonomy" id="33587"/>
    <lineage>
        <taxon>Eukaryota</taxon>
        <taxon>Metazoa</taxon>
        <taxon>Chordata</taxon>
        <taxon>Craniata</taxon>
        <taxon>Vertebrata</taxon>
        <taxon>Euteleostomi</taxon>
        <taxon>Archelosauria</taxon>
        <taxon>Archosauria</taxon>
        <taxon>Dinosauria</taxon>
        <taxon>Saurischia</taxon>
        <taxon>Theropoda</taxon>
        <taxon>Coelurosauria</taxon>
        <taxon>Aves</taxon>
        <taxon>Neognathae</taxon>
        <taxon>Neoaves</taxon>
        <taxon>Aequornithes</taxon>
        <taxon>Ciconiiformes</taxon>
        <taxon>Ciconiidae</taxon>
        <taxon>Mycteria</taxon>
    </lineage>
</organism>
<feature type="compositionally biased region" description="Basic residues" evidence="1">
    <location>
        <begin position="33"/>
        <end position="48"/>
    </location>
</feature>
<evidence type="ECO:0000256" key="1">
    <source>
        <dbReference type="SAM" id="MobiDB-lite"/>
    </source>
</evidence>
<accession>A0AAN7MZQ6</accession>
<reference evidence="2 3" key="1">
    <citation type="journal article" date="2023" name="J. Hered.">
        <title>Chromosome-level genome of the wood stork (Mycteria americana) provides insight into avian chromosome evolution.</title>
        <authorList>
            <person name="Flamio R. Jr."/>
            <person name="Ramstad K.M."/>
        </authorList>
    </citation>
    <scope>NUCLEOTIDE SEQUENCE [LARGE SCALE GENOMIC DNA]</scope>
    <source>
        <strain evidence="2">JAX WOST 10</strain>
    </source>
</reference>
<proteinExistence type="predicted"/>
<sequence length="445" mass="46415">MQRTESGVPGSRNHAALTSANTGRNRSSNSSSRSKHKPSRWRRGRTRPHAIDAANVLSTARSRGGLGRGHLRNTRLRASQQPHPSCRAHARRRAAPGASPRPPGPSRGDGSPSLRRTPPSSLPPLPPRGRPSDGDRDGPGASRGAPPRPRTRALPAAPRWKWPPRRARPPAPGADTPPNRGTPRTGVGSGLRGSPRSPRAAAGREPGFGHAAASAGEAGAPPLAGVRGPRREPRARAPSSRRGRAGSWPAPCPRRGGGRGTAAGAGVALPQPASDRGRSSAGRSSVHRSASPRCCRRLGGTQPVCEPPRGRSRSASDRDAPPPHRRPARPPALTSSWRCLPALPALPPRRPLARPPATAPRHRPPGAGPRRGAGGQPSPPPPGCGCRAPRPPPQGRGSGDCWARGEERRGAEPSRRRLGQRAAAGSPGMDWASPSTSACPRRGGR</sequence>
<keyword evidence="3" id="KW-1185">Reference proteome</keyword>
<feature type="compositionally biased region" description="Pro residues" evidence="1">
    <location>
        <begin position="344"/>
        <end position="358"/>
    </location>
</feature>
<feature type="region of interest" description="Disordered" evidence="1">
    <location>
        <begin position="1"/>
        <end position="445"/>
    </location>
</feature>
<feature type="compositionally biased region" description="Low complexity" evidence="1">
    <location>
        <begin position="208"/>
        <end position="227"/>
    </location>
</feature>
<feature type="compositionally biased region" description="Pro residues" evidence="1">
    <location>
        <begin position="377"/>
        <end position="394"/>
    </location>
</feature>
<feature type="compositionally biased region" description="Pro residues" evidence="1">
    <location>
        <begin position="120"/>
        <end position="129"/>
    </location>
</feature>
<feature type="compositionally biased region" description="Low complexity" evidence="1">
    <location>
        <begin position="106"/>
        <end position="119"/>
    </location>
</feature>